<evidence type="ECO:0000313" key="27">
    <source>
        <dbReference type="Proteomes" id="UP000479691"/>
    </source>
</evidence>
<comment type="caution">
    <text evidence="23">The sequence shown here is derived from an EMBL/GenBank/DDBJ whole genome shotgun (WGS) entry which is preliminary data.</text>
</comment>
<evidence type="ECO:0000256" key="14">
    <source>
        <dbReference type="ARBA" id="ARBA00023306"/>
    </source>
</evidence>
<dbReference type="GO" id="GO:0008608">
    <property type="term" value="P:attachment of spindle microtubules to kinetochore"/>
    <property type="evidence" value="ECO:0007669"/>
    <property type="project" value="InterPro"/>
</dbReference>
<keyword evidence="9" id="KW-0493">Microtubule</keyword>
<dbReference type="Pfam" id="PF08650">
    <property type="entry name" value="DASH_Dad4"/>
    <property type="match status" value="1"/>
</dbReference>
<accession>A0A4Z0XP29</accession>
<dbReference type="GO" id="GO:0051301">
    <property type="term" value="P:cell division"/>
    <property type="evidence" value="ECO:0007669"/>
    <property type="project" value="UniProtKB-KW"/>
</dbReference>
<evidence type="ECO:0000256" key="8">
    <source>
        <dbReference type="ARBA" id="ARBA00022618"/>
    </source>
</evidence>
<reference evidence="25 26" key="2">
    <citation type="submission" date="2019-06" db="EMBL/GenBank/DDBJ databases">
        <authorList>
            <person name="Palmer J.M."/>
        </authorList>
    </citation>
    <scope>NUCLEOTIDE SEQUENCE [LARGE SCALE GENOMIC DNA]</scope>
    <source>
        <strain evidence="18 26">TWF102</strain>
        <strain evidence="22 25">TWF106</strain>
        <strain evidence="20 28">TWF191</strain>
        <strain evidence="21">TWF679</strain>
        <strain evidence="19 27">TWF788</strain>
    </source>
</reference>
<keyword evidence="17" id="KW-0175">Coiled coil</keyword>
<evidence type="ECO:0000313" key="25">
    <source>
        <dbReference type="Proteomes" id="UP000472727"/>
    </source>
</evidence>
<evidence type="ECO:0000313" key="18">
    <source>
        <dbReference type="EMBL" id="KAF3097063.1"/>
    </source>
</evidence>
<evidence type="ECO:0000313" key="22">
    <source>
        <dbReference type="EMBL" id="KAF3224390.1"/>
    </source>
</evidence>
<organism evidence="23 24">
    <name type="scientific">Orbilia oligospora</name>
    <name type="common">Nematode-trapping fungus</name>
    <name type="synonym">Arthrobotrys oligospora</name>
    <dbReference type="NCBI Taxonomy" id="2813651"/>
    <lineage>
        <taxon>Eukaryota</taxon>
        <taxon>Fungi</taxon>
        <taxon>Dikarya</taxon>
        <taxon>Ascomycota</taxon>
        <taxon>Pezizomycotina</taxon>
        <taxon>Orbiliomycetes</taxon>
        <taxon>Orbiliales</taxon>
        <taxon>Orbiliaceae</taxon>
        <taxon>Orbilia</taxon>
    </lineage>
</organism>
<keyword evidence="8" id="KW-0132">Cell division</keyword>
<dbReference type="PANTHER" id="PTHR28222">
    <property type="entry name" value="DASH COMPLEX SUBUNIT DAD4"/>
    <property type="match status" value="1"/>
</dbReference>
<evidence type="ECO:0000256" key="10">
    <source>
        <dbReference type="ARBA" id="ARBA00022776"/>
    </source>
</evidence>
<evidence type="ECO:0000256" key="12">
    <source>
        <dbReference type="ARBA" id="ARBA00023212"/>
    </source>
</evidence>
<dbReference type="OMA" id="SQMWANY"/>
<sequence length="73" mass="8591">MESPHESQQSLLLNRIIGNVEKLNEAVKEFNNRIREINAANMEAELFSHMWQNYQSYLEMNLEETNSLVPPKQ</sequence>
<evidence type="ECO:0000313" key="23">
    <source>
        <dbReference type="EMBL" id="TGJ69585.1"/>
    </source>
</evidence>
<evidence type="ECO:0000256" key="7">
    <source>
        <dbReference type="ARBA" id="ARBA00022490"/>
    </source>
</evidence>
<dbReference type="EMBL" id="WIPF01000260">
    <property type="protein sequence ID" value="KAF3198111.1"/>
    <property type="molecule type" value="Genomic_DNA"/>
</dbReference>
<protein>
    <recommendedName>
        <fullName evidence="5">DASH complex subunit DAD4</fullName>
    </recommendedName>
    <alternativeName>
        <fullName evidence="16">Outer kinetochore protein DAD4</fullName>
    </alternativeName>
</protein>
<evidence type="ECO:0000313" key="19">
    <source>
        <dbReference type="EMBL" id="KAF3192404.1"/>
    </source>
</evidence>
<evidence type="ECO:0000313" key="21">
    <source>
        <dbReference type="EMBL" id="KAF3202211.1"/>
    </source>
</evidence>
<comment type="similarity">
    <text evidence="4">Belongs to the DASH complex DAD4 family.</text>
</comment>
<keyword evidence="12" id="KW-0206">Cytoskeleton</keyword>
<evidence type="ECO:0000256" key="16">
    <source>
        <dbReference type="ARBA" id="ARBA00030569"/>
    </source>
</evidence>
<dbReference type="Proteomes" id="UP000483672">
    <property type="component" value="Unassembled WGS sequence"/>
</dbReference>
<evidence type="ECO:0000313" key="26">
    <source>
        <dbReference type="Proteomes" id="UP000475325"/>
    </source>
</evidence>
<evidence type="ECO:0000256" key="2">
    <source>
        <dbReference type="ARBA" id="ARBA00004186"/>
    </source>
</evidence>
<keyword evidence="7" id="KW-0963">Cytoplasm</keyword>
<dbReference type="EMBL" id="SOZJ01000003">
    <property type="protein sequence ID" value="TGJ69585.1"/>
    <property type="molecule type" value="Genomic_DNA"/>
</dbReference>
<keyword evidence="11" id="KW-0995">Kinetochore</keyword>
<keyword evidence="6" id="KW-0158">Chromosome</keyword>
<comment type="subcellular location">
    <subcellularLocation>
        <location evidence="3">Chromosome</location>
        <location evidence="3">Centromere</location>
        <location evidence="3">Kinetochore</location>
    </subcellularLocation>
    <subcellularLocation>
        <location evidence="2">Cytoplasm</location>
        <location evidence="2">Cytoskeleton</location>
        <location evidence="2">Spindle</location>
    </subcellularLocation>
    <subcellularLocation>
        <location evidence="1">Nucleus</location>
    </subcellularLocation>
</comment>
<evidence type="ECO:0000256" key="3">
    <source>
        <dbReference type="ARBA" id="ARBA00004629"/>
    </source>
</evidence>
<feature type="coiled-coil region" evidence="17">
    <location>
        <begin position="13"/>
        <end position="40"/>
    </location>
</feature>
<gene>
    <name evidence="23" type="ORF">EYR41_005614</name>
    <name evidence="18" type="ORF">TWF102_006500</name>
    <name evidence="22" type="ORF">TWF106_003857</name>
    <name evidence="20" type="ORF">TWF191_005160</name>
    <name evidence="21" type="ORF">TWF679_011044</name>
    <name evidence="19" type="ORF">TWF788_000020</name>
</gene>
<evidence type="ECO:0000313" key="20">
    <source>
        <dbReference type="EMBL" id="KAF3198111.1"/>
    </source>
</evidence>
<dbReference type="Proteomes" id="UP000472727">
    <property type="component" value="Unassembled WGS sequence"/>
</dbReference>
<evidence type="ECO:0000256" key="13">
    <source>
        <dbReference type="ARBA" id="ARBA00023242"/>
    </source>
</evidence>
<evidence type="ECO:0000256" key="9">
    <source>
        <dbReference type="ARBA" id="ARBA00022701"/>
    </source>
</evidence>
<evidence type="ECO:0000256" key="11">
    <source>
        <dbReference type="ARBA" id="ARBA00022838"/>
    </source>
</evidence>
<dbReference type="GO" id="GO:0005874">
    <property type="term" value="C:microtubule"/>
    <property type="evidence" value="ECO:0007669"/>
    <property type="project" value="UniProtKB-KW"/>
</dbReference>
<dbReference type="GO" id="GO:0072686">
    <property type="term" value="C:mitotic spindle"/>
    <property type="evidence" value="ECO:0007669"/>
    <property type="project" value="InterPro"/>
</dbReference>
<dbReference type="Proteomes" id="UP000475325">
    <property type="component" value="Unassembled WGS sequence"/>
</dbReference>
<dbReference type="PANTHER" id="PTHR28222:SF1">
    <property type="entry name" value="DASH COMPLEX SUBUNIT DAD4"/>
    <property type="match status" value="1"/>
</dbReference>
<evidence type="ECO:0000256" key="6">
    <source>
        <dbReference type="ARBA" id="ARBA00022454"/>
    </source>
</evidence>
<evidence type="ECO:0000256" key="4">
    <source>
        <dbReference type="ARBA" id="ARBA00009754"/>
    </source>
</evidence>
<dbReference type="Proteomes" id="UP000614610">
    <property type="component" value="Unassembled WGS sequence"/>
</dbReference>
<evidence type="ECO:0000256" key="15">
    <source>
        <dbReference type="ARBA" id="ARBA00023328"/>
    </source>
</evidence>
<dbReference type="EMBL" id="WIWT01000090">
    <property type="protein sequence ID" value="KAF3202211.1"/>
    <property type="molecule type" value="Genomic_DNA"/>
</dbReference>
<evidence type="ECO:0000313" key="24">
    <source>
        <dbReference type="Proteomes" id="UP000297595"/>
    </source>
</evidence>
<dbReference type="AlphaFoldDB" id="A0A4Z0XP29"/>
<evidence type="ECO:0000313" key="28">
    <source>
        <dbReference type="Proteomes" id="UP000483672"/>
    </source>
</evidence>
<name>A0A4Z0XP29_ORBOL</name>
<dbReference type="Proteomes" id="UP000479691">
    <property type="component" value="Unassembled WGS sequence"/>
</dbReference>
<keyword evidence="10" id="KW-0498">Mitosis</keyword>
<dbReference type="OrthoDB" id="5516652at2759"/>
<dbReference type="Proteomes" id="UP000297595">
    <property type="component" value="Unassembled WGS sequence"/>
</dbReference>
<reference evidence="23 24" key="1">
    <citation type="submission" date="2019-03" db="EMBL/GenBank/DDBJ databases">
        <title>Nematode-trapping fungi genome.</title>
        <authorList>
            <person name="Vidal-Diez De Ulzurrun G."/>
        </authorList>
    </citation>
    <scope>NUCLEOTIDE SEQUENCE [LARGE SCALE GENOMIC DNA]</scope>
    <source>
        <strain evidence="23 24">TWF154</strain>
    </source>
</reference>
<evidence type="ECO:0000256" key="1">
    <source>
        <dbReference type="ARBA" id="ARBA00004123"/>
    </source>
</evidence>
<dbReference type="EMBL" id="WIQW01000035">
    <property type="protein sequence ID" value="KAF3097063.1"/>
    <property type="molecule type" value="Genomic_DNA"/>
</dbReference>
<dbReference type="EMBL" id="WIWS01000019">
    <property type="protein sequence ID" value="KAF3224390.1"/>
    <property type="molecule type" value="Genomic_DNA"/>
</dbReference>
<keyword evidence="15" id="KW-0137">Centromere</keyword>
<dbReference type="GO" id="GO:0042729">
    <property type="term" value="C:DASH complex"/>
    <property type="evidence" value="ECO:0007669"/>
    <property type="project" value="EnsemblFungi"/>
</dbReference>
<dbReference type="EMBL" id="JAABOE010000001">
    <property type="protein sequence ID" value="KAF3192404.1"/>
    <property type="molecule type" value="Genomic_DNA"/>
</dbReference>
<dbReference type="InterPro" id="IPR013959">
    <property type="entry name" value="DASH_Dad4"/>
</dbReference>
<proteinExistence type="inferred from homology"/>
<evidence type="ECO:0000256" key="17">
    <source>
        <dbReference type="SAM" id="Coils"/>
    </source>
</evidence>
<keyword evidence="14" id="KW-0131">Cell cycle</keyword>
<keyword evidence="13" id="KW-0539">Nucleus</keyword>
<evidence type="ECO:0000256" key="5">
    <source>
        <dbReference type="ARBA" id="ARBA00020259"/>
    </source>
</evidence>